<evidence type="ECO:0000259" key="7">
    <source>
        <dbReference type="PROSITE" id="PS51160"/>
    </source>
</evidence>
<dbReference type="InterPro" id="IPR036046">
    <property type="entry name" value="Acylphosphatase-like_dom_sf"/>
</dbReference>
<protein>
    <recommendedName>
        <fullName evidence="2 5">acylphosphatase</fullName>
        <ecNumber evidence="2 5">3.6.1.7</ecNumber>
    </recommendedName>
</protein>
<dbReference type="PROSITE" id="PS00151">
    <property type="entry name" value="ACYLPHOSPHATASE_2"/>
    <property type="match status" value="1"/>
</dbReference>
<comment type="similarity">
    <text evidence="1 6">Belongs to the acylphosphatase family.</text>
</comment>
<proteinExistence type="inferred from homology"/>
<dbReference type="RefSeq" id="WP_171582120.1">
    <property type="nucleotide sequence ID" value="NZ_JAAVLX010000008.1"/>
</dbReference>
<dbReference type="EC" id="3.6.1.7" evidence="2 5"/>
<comment type="catalytic activity">
    <reaction evidence="4 5">
        <text>an acyl phosphate + H2O = a carboxylate + phosphate + H(+)</text>
        <dbReference type="Rhea" id="RHEA:14965"/>
        <dbReference type="ChEBI" id="CHEBI:15377"/>
        <dbReference type="ChEBI" id="CHEBI:15378"/>
        <dbReference type="ChEBI" id="CHEBI:29067"/>
        <dbReference type="ChEBI" id="CHEBI:43474"/>
        <dbReference type="ChEBI" id="CHEBI:59918"/>
        <dbReference type="EC" id="3.6.1.7"/>
    </reaction>
</comment>
<organism evidence="8 9">
    <name type="scientific">Bradyrhizobium australiense</name>
    <dbReference type="NCBI Taxonomy" id="2721161"/>
    <lineage>
        <taxon>Bacteria</taxon>
        <taxon>Pseudomonadati</taxon>
        <taxon>Pseudomonadota</taxon>
        <taxon>Alphaproteobacteria</taxon>
        <taxon>Hyphomicrobiales</taxon>
        <taxon>Nitrobacteraceae</taxon>
        <taxon>Bradyrhizobium</taxon>
    </lineage>
</organism>
<dbReference type="InterPro" id="IPR017968">
    <property type="entry name" value="Acylphosphatase_CS"/>
</dbReference>
<dbReference type="SUPFAM" id="SSF54975">
    <property type="entry name" value="Acylphosphatase/BLUF domain-like"/>
    <property type="match status" value="1"/>
</dbReference>
<dbReference type="EMBL" id="JAAVLX010000008">
    <property type="protein sequence ID" value="NOJ42904.1"/>
    <property type="molecule type" value="Genomic_DNA"/>
</dbReference>
<evidence type="ECO:0000256" key="2">
    <source>
        <dbReference type="ARBA" id="ARBA00012150"/>
    </source>
</evidence>
<dbReference type="PANTHER" id="PTHR47268:SF4">
    <property type="entry name" value="ACYLPHOSPHATASE"/>
    <property type="match status" value="1"/>
</dbReference>
<evidence type="ECO:0000313" key="8">
    <source>
        <dbReference type="EMBL" id="NOJ42904.1"/>
    </source>
</evidence>
<dbReference type="NCBIfam" id="NF010996">
    <property type="entry name" value="PRK14421.1"/>
    <property type="match status" value="1"/>
</dbReference>
<dbReference type="Proteomes" id="UP000544122">
    <property type="component" value="Unassembled WGS sequence"/>
</dbReference>
<evidence type="ECO:0000313" key="9">
    <source>
        <dbReference type="Proteomes" id="UP000544122"/>
    </source>
</evidence>
<evidence type="ECO:0000256" key="6">
    <source>
        <dbReference type="RuleBase" id="RU004168"/>
    </source>
</evidence>
<accession>A0A7Y4GW95</accession>
<gene>
    <name evidence="8" type="ORF">HCN58_25535</name>
</gene>
<dbReference type="Pfam" id="PF00708">
    <property type="entry name" value="Acylphosphatase"/>
    <property type="match status" value="1"/>
</dbReference>
<evidence type="ECO:0000256" key="4">
    <source>
        <dbReference type="ARBA" id="ARBA00047645"/>
    </source>
</evidence>
<feature type="active site" evidence="5">
    <location>
        <position position="20"/>
    </location>
</feature>
<dbReference type="InterPro" id="IPR020456">
    <property type="entry name" value="Acylphosphatase"/>
</dbReference>
<keyword evidence="3 5" id="KW-0378">Hydrolase</keyword>
<dbReference type="Gene3D" id="3.30.70.100">
    <property type="match status" value="1"/>
</dbReference>
<dbReference type="PROSITE" id="PS51160">
    <property type="entry name" value="ACYLPHOSPHATASE_3"/>
    <property type="match status" value="1"/>
</dbReference>
<dbReference type="GO" id="GO:0003998">
    <property type="term" value="F:acylphosphatase activity"/>
    <property type="evidence" value="ECO:0007669"/>
    <property type="project" value="UniProtKB-EC"/>
</dbReference>
<reference evidence="8 9" key="1">
    <citation type="submission" date="2020-03" db="EMBL/GenBank/DDBJ databases">
        <title>Bradyrhizobium diversity isolated from nodules of Indigofera sp.</title>
        <authorList>
            <person name="Klepa M."/>
            <person name="Helene L."/>
            <person name="Hungria M."/>
        </authorList>
    </citation>
    <scope>NUCLEOTIDE SEQUENCE [LARGE SCALE GENOMIC DNA]</scope>
    <source>
        <strain evidence="8 9">WSM 1791</strain>
    </source>
</reference>
<evidence type="ECO:0000256" key="5">
    <source>
        <dbReference type="PROSITE-ProRule" id="PRU00520"/>
    </source>
</evidence>
<sequence length="99" mass="10645">MSDAIRHVTIRGRVQGVGYRAFVDHAARSRDLEGWVRNRRDGSVEALFAGPAAAVTAVIAACRRGPSSARVDAVQDDAGNPDMLNLREAGERFSVLPTI</sequence>
<keyword evidence="9" id="KW-1185">Reference proteome</keyword>
<name>A0A7Y4GW95_9BRAD</name>
<feature type="domain" description="Acylphosphatase-like" evidence="7">
    <location>
        <begin position="5"/>
        <end position="97"/>
    </location>
</feature>
<evidence type="ECO:0000256" key="1">
    <source>
        <dbReference type="ARBA" id="ARBA00005614"/>
    </source>
</evidence>
<comment type="caution">
    <text evidence="8">The sequence shown here is derived from an EMBL/GenBank/DDBJ whole genome shotgun (WGS) entry which is preliminary data.</text>
</comment>
<evidence type="ECO:0000256" key="3">
    <source>
        <dbReference type="ARBA" id="ARBA00022801"/>
    </source>
</evidence>
<dbReference type="InterPro" id="IPR001792">
    <property type="entry name" value="Acylphosphatase-like_dom"/>
</dbReference>
<dbReference type="PANTHER" id="PTHR47268">
    <property type="entry name" value="ACYLPHOSPHATASE"/>
    <property type="match status" value="1"/>
</dbReference>
<dbReference type="AlphaFoldDB" id="A0A7Y4GW95"/>
<feature type="active site" evidence="5">
    <location>
        <position position="38"/>
    </location>
</feature>